<evidence type="ECO:0000256" key="1">
    <source>
        <dbReference type="ARBA" id="ARBA00023303"/>
    </source>
</evidence>
<gene>
    <name evidence="2" type="ORF">SVIM_LOCUS54813</name>
</gene>
<keyword evidence="1" id="KW-0813">Transport</keyword>
<dbReference type="PANTHER" id="PTHR45651:SF12">
    <property type="entry name" value="CYCLIC NUCLEOTIDE-GATED ION CHANNEL 15-RELATED"/>
    <property type="match status" value="1"/>
</dbReference>
<dbReference type="GO" id="GO:0034220">
    <property type="term" value="P:monoatomic ion transmembrane transport"/>
    <property type="evidence" value="ECO:0007669"/>
    <property type="project" value="UniProtKB-KW"/>
</dbReference>
<evidence type="ECO:0000313" key="2">
    <source>
        <dbReference type="EMBL" id="VFU25102.1"/>
    </source>
</evidence>
<keyword evidence="1" id="KW-0407">Ion channel</keyword>
<keyword evidence="1" id="KW-0406">Ion transport</keyword>
<sequence>MDTTAEIPPRDEQYALNISLGHRFLHGKQLRHTLRFHSQQWRTWAACSIQAAWRRYSKKKLSGKRKIDCKMH</sequence>
<reference evidence="2" key="1">
    <citation type="submission" date="2019-03" db="EMBL/GenBank/DDBJ databases">
        <authorList>
            <person name="Mank J."/>
            <person name="Almeida P."/>
        </authorList>
    </citation>
    <scope>NUCLEOTIDE SEQUENCE</scope>
    <source>
        <strain evidence="2">78183</strain>
    </source>
</reference>
<accession>A0A6N2KFV9</accession>
<dbReference type="AlphaFoldDB" id="A0A6N2KFV9"/>
<dbReference type="PANTHER" id="PTHR45651">
    <property type="entry name" value="CYCLIC NUCLEOTIDE-GATED ION CHANNEL 15-RELATED-RELATED"/>
    <property type="match status" value="1"/>
</dbReference>
<proteinExistence type="predicted"/>
<dbReference type="GO" id="GO:0016020">
    <property type="term" value="C:membrane"/>
    <property type="evidence" value="ECO:0007669"/>
    <property type="project" value="UniProtKB-SubCell"/>
</dbReference>
<protein>
    <submittedName>
        <fullName evidence="2">Uncharacterized protein</fullName>
    </submittedName>
</protein>
<dbReference type="EMBL" id="CAADRP010000224">
    <property type="protein sequence ID" value="VFU25102.1"/>
    <property type="molecule type" value="Genomic_DNA"/>
</dbReference>
<name>A0A6N2KFV9_SALVM</name>
<organism evidence="2">
    <name type="scientific">Salix viminalis</name>
    <name type="common">Common osier</name>
    <name type="synonym">Basket willow</name>
    <dbReference type="NCBI Taxonomy" id="40686"/>
    <lineage>
        <taxon>Eukaryota</taxon>
        <taxon>Viridiplantae</taxon>
        <taxon>Streptophyta</taxon>
        <taxon>Embryophyta</taxon>
        <taxon>Tracheophyta</taxon>
        <taxon>Spermatophyta</taxon>
        <taxon>Magnoliopsida</taxon>
        <taxon>eudicotyledons</taxon>
        <taxon>Gunneridae</taxon>
        <taxon>Pentapetalae</taxon>
        <taxon>rosids</taxon>
        <taxon>fabids</taxon>
        <taxon>Malpighiales</taxon>
        <taxon>Salicaceae</taxon>
        <taxon>Saliceae</taxon>
        <taxon>Salix</taxon>
    </lineage>
</organism>